<organism evidence="1 2">
    <name type="scientific">Fundicoccus ignavus</name>
    <dbReference type="NCBI Taxonomy" id="2664442"/>
    <lineage>
        <taxon>Bacteria</taxon>
        <taxon>Bacillati</taxon>
        <taxon>Bacillota</taxon>
        <taxon>Bacilli</taxon>
        <taxon>Lactobacillales</taxon>
        <taxon>Aerococcaceae</taxon>
        <taxon>Fundicoccus</taxon>
    </lineage>
</organism>
<accession>A0A6I2GEP2</accession>
<dbReference type="Proteomes" id="UP000430975">
    <property type="component" value="Unassembled WGS sequence"/>
</dbReference>
<name>A0A6I2GEP2_9LACT</name>
<evidence type="ECO:0000313" key="1">
    <source>
        <dbReference type="EMBL" id="MRI86327.1"/>
    </source>
</evidence>
<evidence type="ECO:0000313" key="2">
    <source>
        <dbReference type="Proteomes" id="UP000430975"/>
    </source>
</evidence>
<comment type="caution">
    <text evidence="1">The sequence shown here is derived from an EMBL/GenBank/DDBJ whole genome shotgun (WGS) entry which is preliminary data.</text>
</comment>
<dbReference type="AlphaFoldDB" id="A0A6I2GEP2"/>
<sequence>MLPEKNISFEEFLKGLKELQVMSHLRFRRSQSRNPNEHDLIFLVFTKEPKKGAHIGRTCLCCIENASINDYEGFKDSMSTEHYDAILNLLFNFTYTDVKYKAINK</sequence>
<protein>
    <submittedName>
        <fullName evidence="1">Uncharacterized protein</fullName>
    </submittedName>
</protein>
<dbReference type="RefSeq" id="WP_153864008.1">
    <property type="nucleotide sequence ID" value="NZ_WJQS01000011.1"/>
</dbReference>
<gene>
    <name evidence="1" type="ORF">GIY09_10775</name>
</gene>
<reference evidence="1 2" key="1">
    <citation type="submission" date="2019-11" db="EMBL/GenBank/DDBJ databases">
        <title>Characterisation of Fundicoccus ignavus gen. nov. sp. nov., a novel genus of the family Aerococcaceae isolated from bulk tank milk.</title>
        <authorList>
            <person name="Siebert A."/>
            <person name="Huptas C."/>
            <person name="Wenning M."/>
            <person name="Scherer S."/>
            <person name="Doll E.V."/>
        </authorList>
    </citation>
    <scope>NUCLEOTIDE SEQUENCE [LARGE SCALE GENOMIC DNA]</scope>
    <source>
        <strain evidence="1 2">WS4759</strain>
    </source>
</reference>
<dbReference type="EMBL" id="WJQS01000011">
    <property type="protein sequence ID" value="MRI86327.1"/>
    <property type="molecule type" value="Genomic_DNA"/>
</dbReference>
<proteinExistence type="predicted"/>
<keyword evidence="2" id="KW-1185">Reference proteome</keyword>